<name>A0AAV4UBZ8_9ARAC</name>
<feature type="coiled-coil region" evidence="1">
    <location>
        <begin position="288"/>
        <end position="315"/>
    </location>
</feature>
<keyword evidence="4" id="KW-1185">Reference proteome</keyword>
<comment type="caution">
    <text evidence="3">The sequence shown here is derived from an EMBL/GenBank/DDBJ whole genome shotgun (WGS) entry which is preliminary data.</text>
</comment>
<accession>A0AAV4UBZ8</accession>
<reference evidence="3 4" key="1">
    <citation type="submission" date="2021-06" db="EMBL/GenBank/DDBJ databases">
        <title>Caerostris darwini draft genome.</title>
        <authorList>
            <person name="Kono N."/>
            <person name="Arakawa K."/>
        </authorList>
    </citation>
    <scope>NUCLEOTIDE SEQUENCE [LARGE SCALE GENOMIC DNA]</scope>
</reference>
<dbReference type="EMBL" id="BPLQ01011066">
    <property type="protein sequence ID" value="GIY55204.1"/>
    <property type="molecule type" value="Genomic_DNA"/>
</dbReference>
<evidence type="ECO:0000256" key="1">
    <source>
        <dbReference type="SAM" id="Coils"/>
    </source>
</evidence>
<feature type="compositionally biased region" description="Pro residues" evidence="2">
    <location>
        <begin position="150"/>
        <end position="238"/>
    </location>
</feature>
<dbReference type="Gene3D" id="1.10.287.770">
    <property type="entry name" value="YojJ-like"/>
    <property type="match status" value="1"/>
</dbReference>
<sequence>MAAVESFCCPVPFLCCGNNDDLAWWQAIVFCCPVPFLCYGDDEDLAWWQPLAATLVKISDEQINTVHETAAELRKGSLPKKRLKYHYTLEETPLDSYEMDILPPSPPLPLRPLPPPLPFRSPPRPPSLTKRQKKHALEETPLDSYEMDVLPPPTPPVRPPPPPLHPPVHPPPLHPPPPPHPDLPPPLRPSPPPHPDLPPPLRPPPLRPPLLPPLPPPPPHPDFRPPLLPPLPPPPPPFSTSNEIRITFSMESEITVISHIPQYGEWELFSYIGGLTGCWLGISVWAFADIIEANYRRLLRLIQKLKQKKSEKQVASPISSGSLHSEV</sequence>
<gene>
    <name evidence="3" type="ORF">CDAR_172971</name>
</gene>
<protein>
    <submittedName>
        <fullName evidence="3">Uncharacterized protein</fullName>
    </submittedName>
</protein>
<proteinExistence type="predicted"/>
<feature type="region of interest" description="Disordered" evidence="2">
    <location>
        <begin position="98"/>
        <end position="240"/>
    </location>
</feature>
<organism evidence="3 4">
    <name type="scientific">Caerostris darwini</name>
    <dbReference type="NCBI Taxonomy" id="1538125"/>
    <lineage>
        <taxon>Eukaryota</taxon>
        <taxon>Metazoa</taxon>
        <taxon>Ecdysozoa</taxon>
        <taxon>Arthropoda</taxon>
        <taxon>Chelicerata</taxon>
        <taxon>Arachnida</taxon>
        <taxon>Araneae</taxon>
        <taxon>Araneomorphae</taxon>
        <taxon>Entelegynae</taxon>
        <taxon>Araneoidea</taxon>
        <taxon>Araneidae</taxon>
        <taxon>Caerostris</taxon>
    </lineage>
</organism>
<keyword evidence="1" id="KW-0175">Coiled coil</keyword>
<dbReference type="Proteomes" id="UP001054837">
    <property type="component" value="Unassembled WGS sequence"/>
</dbReference>
<evidence type="ECO:0000313" key="4">
    <source>
        <dbReference type="Proteomes" id="UP001054837"/>
    </source>
</evidence>
<evidence type="ECO:0000256" key="2">
    <source>
        <dbReference type="SAM" id="MobiDB-lite"/>
    </source>
</evidence>
<feature type="compositionally biased region" description="Pro residues" evidence="2">
    <location>
        <begin position="103"/>
        <end position="126"/>
    </location>
</feature>
<evidence type="ECO:0000313" key="3">
    <source>
        <dbReference type="EMBL" id="GIY55204.1"/>
    </source>
</evidence>
<dbReference type="AlphaFoldDB" id="A0AAV4UBZ8"/>